<dbReference type="InterPro" id="IPR009057">
    <property type="entry name" value="Homeodomain-like_sf"/>
</dbReference>
<evidence type="ECO:0000256" key="3">
    <source>
        <dbReference type="ARBA" id="ARBA00023163"/>
    </source>
</evidence>
<dbReference type="RefSeq" id="WP_345024618.1">
    <property type="nucleotide sequence ID" value="NZ_BAABDO010000129.1"/>
</dbReference>
<evidence type="ECO:0000313" key="6">
    <source>
        <dbReference type="Proteomes" id="UP001500266"/>
    </source>
</evidence>
<evidence type="ECO:0000259" key="4">
    <source>
        <dbReference type="PROSITE" id="PS01124"/>
    </source>
</evidence>
<keyword evidence="1" id="KW-0805">Transcription regulation</keyword>
<reference evidence="6" key="1">
    <citation type="journal article" date="2019" name="Int. J. Syst. Evol. Microbiol.">
        <title>The Global Catalogue of Microorganisms (GCM) 10K type strain sequencing project: providing services to taxonomists for standard genome sequencing and annotation.</title>
        <authorList>
            <consortium name="The Broad Institute Genomics Platform"/>
            <consortium name="The Broad Institute Genome Sequencing Center for Infectious Disease"/>
            <person name="Wu L."/>
            <person name="Ma J."/>
        </authorList>
    </citation>
    <scope>NUCLEOTIDE SEQUENCE [LARGE SCALE GENOMIC DNA]</scope>
    <source>
        <strain evidence="6">JCM 17316</strain>
    </source>
</reference>
<dbReference type="InterPro" id="IPR020449">
    <property type="entry name" value="Tscrpt_reg_AraC-type_HTH"/>
</dbReference>
<accession>A0ABP7ZEB6</accession>
<sequence>MLETVFRTEDVPPADRFDYWREFLSATHAPMELSSEYAGDFRAWQRNLHLGEVTVWPTSFQPLVLHRTPKLIRQSDPEAFHLSLILNGTGTADWGDRRAAYAPYDLHVQDTSRACTIRAVGGGSMLRCVGVEIPRRLLPLPDGLAGRLVGGGLTGRSGFGGLLTGFLLQLARNTGAYGPADGPRLGGVLVDLVGAMFAHVLDAERALAPETRTRTLLMRIRAYIAEHLHDPDLTPAAVAAAHHISRSYLHRLFRAEGVSVATWIRMQRLERARRDLADPRMAAVPVHQIAARWGFTYHSAFTRAFRTAYGTAPSEYRRETLGGAAA</sequence>
<dbReference type="Proteomes" id="UP001500266">
    <property type="component" value="Unassembled WGS sequence"/>
</dbReference>
<dbReference type="PANTHER" id="PTHR46796">
    <property type="entry name" value="HTH-TYPE TRANSCRIPTIONAL ACTIVATOR RHAS-RELATED"/>
    <property type="match status" value="1"/>
</dbReference>
<dbReference type="InterPro" id="IPR018060">
    <property type="entry name" value="HTH_AraC"/>
</dbReference>
<dbReference type="SUPFAM" id="SSF46689">
    <property type="entry name" value="Homeodomain-like"/>
    <property type="match status" value="1"/>
</dbReference>
<dbReference type="Gene3D" id="1.10.10.60">
    <property type="entry name" value="Homeodomain-like"/>
    <property type="match status" value="1"/>
</dbReference>
<proteinExistence type="predicted"/>
<dbReference type="InterPro" id="IPR050204">
    <property type="entry name" value="AraC_XylS_family_regulators"/>
</dbReference>
<feature type="domain" description="HTH araC/xylS-type" evidence="4">
    <location>
        <begin position="218"/>
        <end position="319"/>
    </location>
</feature>
<evidence type="ECO:0000256" key="2">
    <source>
        <dbReference type="ARBA" id="ARBA00023125"/>
    </source>
</evidence>
<dbReference type="InterPro" id="IPR018062">
    <property type="entry name" value="HTH_AraC-typ_CS"/>
</dbReference>
<name>A0ABP7ZEB6_9ACTN</name>
<dbReference type="EMBL" id="BAABDO010000129">
    <property type="protein sequence ID" value="GAA4155192.1"/>
    <property type="molecule type" value="Genomic_DNA"/>
</dbReference>
<keyword evidence="3" id="KW-0804">Transcription</keyword>
<dbReference type="SMART" id="SM00342">
    <property type="entry name" value="HTH_ARAC"/>
    <property type="match status" value="1"/>
</dbReference>
<dbReference type="Pfam" id="PF14525">
    <property type="entry name" value="AraC_binding_2"/>
    <property type="match status" value="1"/>
</dbReference>
<dbReference type="PROSITE" id="PS00041">
    <property type="entry name" value="HTH_ARAC_FAMILY_1"/>
    <property type="match status" value="1"/>
</dbReference>
<dbReference type="PROSITE" id="PS01124">
    <property type="entry name" value="HTH_ARAC_FAMILY_2"/>
    <property type="match status" value="1"/>
</dbReference>
<gene>
    <name evidence="5" type="ORF">GCM10022416_55500</name>
</gene>
<dbReference type="InterPro" id="IPR035418">
    <property type="entry name" value="AraC-bd_2"/>
</dbReference>
<evidence type="ECO:0000256" key="1">
    <source>
        <dbReference type="ARBA" id="ARBA00023015"/>
    </source>
</evidence>
<organism evidence="5 6">
    <name type="scientific">Actinomadura keratinilytica</name>
    <dbReference type="NCBI Taxonomy" id="547461"/>
    <lineage>
        <taxon>Bacteria</taxon>
        <taxon>Bacillati</taxon>
        <taxon>Actinomycetota</taxon>
        <taxon>Actinomycetes</taxon>
        <taxon>Streptosporangiales</taxon>
        <taxon>Thermomonosporaceae</taxon>
        <taxon>Actinomadura</taxon>
    </lineage>
</organism>
<dbReference type="PANTHER" id="PTHR46796:SF6">
    <property type="entry name" value="ARAC SUBFAMILY"/>
    <property type="match status" value="1"/>
</dbReference>
<dbReference type="Pfam" id="PF12833">
    <property type="entry name" value="HTH_18"/>
    <property type="match status" value="1"/>
</dbReference>
<evidence type="ECO:0000313" key="5">
    <source>
        <dbReference type="EMBL" id="GAA4155192.1"/>
    </source>
</evidence>
<keyword evidence="2" id="KW-0238">DNA-binding</keyword>
<dbReference type="PRINTS" id="PR00032">
    <property type="entry name" value="HTHARAC"/>
</dbReference>
<protein>
    <submittedName>
        <fullName evidence="5">Helix-turn-helix domain-containing protein</fullName>
    </submittedName>
</protein>
<keyword evidence="6" id="KW-1185">Reference proteome</keyword>
<comment type="caution">
    <text evidence="5">The sequence shown here is derived from an EMBL/GenBank/DDBJ whole genome shotgun (WGS) entry which is preliminary data.</text>
</comment>